<dbReference type="SMART" id="SM00062">
    <property type="entry name" value="PBPb"/>
    <property type="match status" value="1"/>
</dbReference>
<protein>
    <submittedName>
        <fullName evidence="6">ABC-type nitrate/sulfonate/bicarbonate transport system, substrate-binding protein</fullName>
    </submittedName>
</protein>
<dbReference type="PANTHER" id="PTHR30024">
    <property type="entry name" value="ALIPHATIC SULFONATES-BINDING PROTEIN-RELATED"/>
    <property type="match status" value="1"/>
</dbReference>
<dbReference type="EMBL" id="LT607750">
    <property type="protein sequence ID" value="SCG52865.1"/>
    <property type="molecule type" value="Genomic_DNA"/>
</dbReference>
<dbReference type="Proteomes" id="UP000198217">
    <property type="component" value="Chromosome I"/>
</dbReference>
<accession>A0A1C5I3P8</accession>
<evidence type="ECO:0000259" key="5">
    <source>
        <dbReference type="SMART" id="SM00062"/>
    </source>
</evidence>
<feature type="signal peptide" evidence="4">
    <location>
        <begin position="1"/>
        <end position="30"/>
    </location>
</feature>
<reference evidence="6 7" key="1">
    <citation type="submission" date="2016-06" db="EMBL/GenBank/DDBJ databases">
        <authorList>
            <person name="Kjaerup R.B."/>
            <person name="Dalgaard T.S."/>
            <person name="Juul-Madsen H.R."/>
        </authorList>
    </citation>
    <scope>NUCLEOTIDE SEQUENCE [LARGE SCALE GENOMIC DNA]</scope>
    <source>
        <strain evidence="6 7">DSM 43904</strain>
    </source>
</reference>
<proteinExistence type="inferred from homology"/>
<organism evidence="6 7">
    <name type="scientific">Micromonospora echinaurantiaca</name>
    <dbReference type="NCBI Taxonomy" id="47857"/>
    <lineage>
        <taxon>Bacteria</taxon>
        <taxon>Bacillati</taxon>
        <taxon>Actinomycetota</taxon>
        <taxon>Actinomycetes</taxon>
        <taxon>Micromonosporales</taxon>
        <taxon>Micromonosporaceae</taxon>
        <taxon>Micromonospora</taxon>
    </lineage>
</organism>
<dbReference type="Gene3D" id="3.40.190.10">
    <property type="entry name" value="Periplasmic binding protein-like II"/>
    <property type="match status" value="2"/>
</dbReference>
<keyword evidence="7" id="KW-1185">Reference proteome</keyword>
<evidence type="ECO:0000256" key="4">
    <source>
        <dbReference type="SAM" id="SignalP"/>
    </source>
</evidence>
<dbReference type="InterPro" id="IPR015168">
    <property type="entry name" value="SsuA/THI5"/>
</dbReference>
<keyword evidence="3 4" id="KW-0732">Signal</keyword>
<dbReference type="InterPro" id="IPR001638">
    <property type="entry name" value="Solute-binding_3/MltF_N"/>
</dbReference>
<feature type="chain" id="PRO_5008718306" evidence="4">
    <location>
        <begin position="31"/>
        <end position="326"/>
    </location>
</feature>
<evidence type="ECO:0000256" key="2">
    <source>
        <dbReference type="ARBA" id="ARBA00010742"/>
    </source>
</evidence>
<evidence type="ECO:0000256" key="1">
    <source>
        <dbReference type="ARBA" id="ARBA00004418"/>
    </source>
</evidence>
<evidence type="ECO:0000256" key="3">
    <source>
        <dbReference type="ARBA" id="ARBA00022729"/>
    </source>
</evidence>
<dbReference type="SUPFAM" id="SSF53850">
    <property type="entry name" value="Periplasmic binding protein-like II"/>
    <property type="match status" value="1"/>
</dbReference>
<gene>
    <name evidence="6" type="ORF">GA0070609_2721</name>
</gene>
<comment type="similarity">
    <text evidence="2">Belongs to the bacterial solute-binding protein SsuA/TauA family.</text>
</comment>
<dbReference type="PANTHER" id="PTHR30024:SF47">
    <property type="entry name" value="TAURINE-BINDING PERIPLASMIC PROTEIN"/>
    <property type="match status" value="1"/>
</dbReference>
<comment type="subcellular location">
    <subcellularLocation>
        <location evidence="1">Periplasm</location>
    </subcellularLocation>
</comment>
<dbReference type="PROSITE" id="PS51257">
    <property type="entry name" value="PROKAR_LIPOPROTEIN"/>
    <property type="match status" value="1"/>
</dbReference>
<feature type="domain" description="Solute-binding protein family 3/N-terminal" evidence="5">
    <location>
        <begin position="41"/>
        <end position="258"/>
    </location>
</feature>
<evidence type="ECO:0000313" key="7">
    <source>
        <dbReference type="Proteomes" id="UP000198217"/>
    </source>
</evidence>
<dbReference type="Pfam" id="PF09084">
    <property type="entry name" value="NMT1"/>
    <property type="match status" value="1"/>
</dbReference>
<dbReference type="GO" id="GO:0042597">
    <property type="term" value="C:periplasmic space"/>
    <property type="evidence" value="ECO:0007669"/>
    <property type="project" value="UniProtKB-SubCell"/>
</dbReference>
<dbReference type="AlphaFoldDB" id="A0A1C5I3P8"/>
<name>A0A1C5I3P8_9ACTN</name>
<sequence length="326" mass="34400">MRGGRSRWTTRHVRVLLVAGLALAMSGCGAASDAGGGGDKQYVIGSWTRGFSVVLTDRVAETAANDDQLKVNNYSDLQQLYTDVLSGKADMTIGGPDVFASQAAKGAPIHIAATVSPNSTALVGKSEITSAEHLKGKRIAAITTSGGWRITKALLADKFGVKEGEDFEVVNVPNAESGVTQVAAGTADFAVGWEPAVTSAVRANPGMRVAFSSSDAKPGETFGTGWQLVLAVRDSVSKDAEQRAVERLQEAAQWLNEHPEEADKYATKQGFKAGTAANVMQQSVHAFVVKPVDGEVVTQLKEQLALIHRTGTDEKEPPARFYGGSN</sequence>
<evidence type="ECO:0000313" key="6">
    <source>
        <dbReference type="EMBL" id="SCG52865.1"/>
    </source>
</evidence>